<evidence type="ECO:0000313" key="3">
    <source>
        <dbReference type="Proteomes" id="UP000075714"/>
    </source>
</evidence>
<gene>
    <name evidence="2" type="ORF">GPECTOR_13g644</name>
</gene>
<dbReference type="InterPro" id="IPR007345">
    <property type="entry name" value="Polysacch_pyruvyl_Trfase"/>
</dbReference>
<keyword evidence="3" id="KW-1185">Reference proteome</keyword>
<dbReference type="EMBL" id="LSYV01000014">
    <property type="protein sequence ID" value="KXZ51157.1"/>
    <property type="molecule type" value="Genomic_DNA"/>
</dbReference>
<dbReference type="AlphaFoldDB" id="A0A150GMX0"/>
<protein>
    <recommendedName>
        <fullName evidence="1">Polysaccharide pyruvyl transferase domain-containing protein</fullName>
    </recommendedName>
</protein>
<accession>A0A150GMX0</accession>
<organism evidence="2 3">
    <name type="scientific">Gonium pectorale</name>
    <name type="common">Green alga</name>
    <dbReference type="NCBI Taxonomy" id="33097"/>
    <lineage>
        <taxon>Eukaryota</taxon>
        <taxon>Viridiplantae</taxon>
        <taxon>Chlorophyta</taxon>
        <taxon>core chlorophytes</taxon>
        <taxon>Chlorophyceae</taxon>
        <taxon>CS clade</taxon>
        <taxon>Chlamydomonadales</taxon>
        <taxon>Volvocaceae</taxon>
        <taxon>Gonium</taxon>
    </lineage>
</organism>
<dbReference type="OrthoDB" id="570834at2759"/>
<evidence type="ECO:0000313" key="2">
    <source>
        <dbReference type="EMBL" id="KXZ51157.1"/>
    </source>
</evidence>
<dbReference type="Proteomes" id="UP000075714">
    <property type="component" value="Unassembled WGS sequence"/>
</dbReference>
<evidence type="ECO:0000259" key="1">
    <source>
        <dbReference type="Pfam" id="PF04230"/>
    </source>
</evidence>
<comment type="caution">
    <text evidence="2">The sequence shown here is derived from an EMBL/GenBank/DDBJ whole genome shotgun (WGS) entry which is preliminary data.</text>
</comment>
<name>A0A150GMX0_GONPE</name>
<feature type="domain" description="Polysaccharide pyruvyl transferase" evidence="1">
    <location>
        <begin position="56"/>
        <end position="285"/>
    </location>
</feature>
<dbReference type="Pfam" id="PF04230">
    <property type="entry name" value="PS_pyruv_trans"/>
    <property type="match status" value="1"/>
</dbReference>
<sequence>MVEWLSGDNVVRPRLRGRRGLQQGPRVELFLLGTANLFANISDFLRVGPLTNYCIHLIHVFRAPVLMVGLGAQADFSDGLPFGAKNRINKAPVRASDIIIHVQQKEMYDLIKSSGGDVVVRGQFTADVCTANGLQPPLVFGCPSLFINHNPRLGVLLEEKRVAVLRARDANLRIAVGLPAVPTVPAGGIMYFQSRKLVQFLAEKVFKVFPRSFVVVQTPHDLETIHALQQYGAPITQDRIKYYYDAEHWFEGIRESADFLFGFRVHGTMAGTAAEVPSVVISTDHRIQELAEGMQLATATLSDPRFDVEPFDLFTFIESVKFDGKKFDEHRRNIAKQYVALLERLKAPVNPGIVAIANS</sequence>
<proteinExistence type="predicted"/>
<reference evidence="3" key="1">
    <citation type="journal article" date="2016" name="Nat. Commun.">
        <title>The Gonium pectorale genome demonstrates co-option of cell cycle regulation during the evolution of multicellularity.</title>
        <authorList>
            <person name="Hanschen E.R."/>
            <person name="Marriage T.N."/>
            <person name="Ferris P.J."/>
            <person name="Hamaji T."/>
            <person name="Toyoda A."/>
            <person name="Fujiyama A."/>
            <person name="Neme R."/>
            <person name="Noguchi H."/>
            <person name="Minakuchi Y."/>
            <person name="Suzuki M."/>
            <person name="Kawai-Toyooka H."/>
            <person name="Smith D.R."/>
            <person name="Sparks H."/>
            <person name="Anderson J."/>
            <person name="Bakaric R."/>
            <person name="Luria V."/>
            <person name="Karger A."/>
            <person name="Kirschner M.W."/>
            <person name="Durand P.M."/>
            <person name="Michod R.E."/>
            <person name="Nozaki H."/>
            <person name="Olson B.J."/>
        </authorList>
    </citation>
    <scope>NUCLEOTIDE SEQUENCE [LARGE SCALE GENOMIC DNA]</scope>
    <source>
        <strain evidence="3">NIES-2863</strain>
    </source>
</reference>